<reference evidence="9 10" key="1">
    <citation type="submission" date="2017-03" db="EMBL/GenBank/DDBJ databases">
        <title>Genomes of endolithic fungi from Antarctica.</title>
        <authorList>
            <person name="Coleine C."/>
            <person name="Masonjones S."/>
            <person name="Stajich J.E."/>
        </authorList>
    </citation>
    <scope>NUCLEOTIDE SEQUENCE [LARGE SCALE GENOMIC DNA]</scope>
    <source>
        <strain evidence="9 10">CCFEE 6315</strain>
    </source>
</reference>
<feature type="transmembrane region" description="Helical" evidence="7">
    <location>
        <begin position="412"/>
        <end position="433"/>
    </location>
</feature>
<comment type="subcellular location">
    <subcellularLocation>
        <location evidence="1">Membrane</location>
        <topology evidence="1">Multi-pass membrane protein</topology>
    </subcellularLocation>
</comment>
<feature type="compositionally biased region" description="Low complexity" evidence="6">
    <location>
        <begin position="274"/>
        <end position="284"/>
    </location>
</feature>
<feature type="compositionally biased region" description="Polar residues" evidence="6">
    <location>
        <begin position="307"/>
        <end position="316"/>
    </location>
</feature>
<protein>
    <recommendedName>
        <fullName evidence="8">Cation efflux protein transmembrane domain-containing protein</fullName>
    </recommendedName>
</protein>
<keyword evidence="4 7" id="KW-1133">Transmembrane helix</keyword>
<keyword evidence="2" id="KW-0813">Transport</keyword>
<feature type="transmembrane region" description="Helical" evidence="7">
    <location>
        <begin position="373"/>
        <end position="391"/>
    </location>
</feature>
<dbReference type="OrthoDB" id="78296at2759"/>
<dbReference type="SUPFAM" id="SSF161111">
    <property type="entry name" value="Cation efflux protein transmembrane domain-like"/>
    <property type="match status" value="1"/>
</dbReference>
<dbReference type="Pfam" id="PF01545">
    <property type="entry name" value="Cation_efflux"/>
    <property type="match status" value="1"/>
</dbReference>
<feature type="domain" description="Cation efflux protein transmembrane" evidence="8">
    <location>
        <begin position="347"/>
        <end position="538"/>
    </location>
</feature>
<evidence type="ECO:0000313" key="9">
    <source>
        <dbReference type="EMBL" id="TKA31138.1"/>
    </source>
</evidence>
<dbReference type="FunFam" id="3.30.70.1350:FF:000004">
    <property type="entry name" value="Cation diffusion facilitator 10"/>
    <property type="match status" value="1"/>
</dbReference>
<dbReference type="PANTHER" id="PTHR43840:SF4">
    <property type="entry name" value="CDF DIVALENT METAL CATION TRANSPORTER (EUROFUNG)"/>
    <property type="match status" value="1"/>
</dbReference>
<evidence type="ECO:0000313" key="10">
    <source>
        <dbReference type="Proteomes" id="UP000308549"/>
    </source>
</evidence>
<feature type="region of interest" description="Disordered" evidence="6">
    <location>
        <begin position="232"/>
        <end position="333"/>
    </location>
</feature>
<keyword evidence="10" id="KW-1185">Reference proteome</keyword>
<proteinExistence type="predicted"/>
<dbReference type="Proteomes" id="UP000308549">
    <property type="component" value="Unassembled WGS sequence"/>
</dbReference>
<dbReference type="Gene3D" id="3.30.70.1350">
    <property type="entry name" value="Cation efflux protein, cytoplasmic domain"/>
    <property type="match status" value="1"/>
</dbReference>
<dbReference type="SUPFAM" id="SSF160240">
    <property type="entry name" value="Cation efflux protein cytoplasmic domain-like"/>
    <property type="match status" value="1"/>
</dbReference>
<keyword evidence="3 7" id="KW-0812">Transmembrane</keyword>
<feature type="transmembrane region" description="Helical" evidence="7">
    <location>
        <begin position="486"/>
        <end position="504"/>
    </location>
</feature>
<evidence type="ECO:0000259" key="8">
    <source>
        <dbReference type="Pfam" id="PF01545"/>
    </source>
</evidence>
<dbReference type="EMBL" id="NAJL01000009">
    <property type="protein sequence ID" value="TKA31138.1"/>
    <property type="molecule type" value="Genomic_DNA"/>
</dbReference>
<evidence type="ECO:0000256" key="6">
    <source>
        <dbReference type="SAM" id="MobiDB-lite"/>
    </source>
</evidence>
<feature type="compositionally biased region" description="Low complexity" evidence="6">
    <location>
        <begin position="47"/>
        <end position="56"/>
    </location>
</feature>
<evidence type="ECO:0000256" key="2">
    <source>
        <dbReference type="ARBA" id="ARBA00022448"/>
    </source>
</evidence>
<sequence>MSDAGSHHEDHDRKLFRISALKDFLPLSEDNSLSTRGAHLPALMVSSPVGSSKSSSNIAGMKGWQARRRRSSLGDGDIPRRRSTESERRKLHGEAQGQLDAALDPETARRWSAVAGWGGGDEADERRMNMAASVLMAPQVRSQRLIGNSNPRYKWERYWKTEEELGKMPKKTRGYVTLDWDIAPSNFVEAPLLTSLRYYERNNYLIQHYMYIDRLLDSSLPHHLIQEYHSTNPPIGSSFSPPDVPATISEEPTPSPSPLISGQTPSSGSLDATAVANGNANGGVPKVKRTPKDIYRHKESTHDAGSDESTPLLKTSSRGDEEAQAMPPDLEVEEEASSSSRIVTIAIWINFIANFVLLIMKIVVAAMTSSVSVLASLVDAALDFLSTAIIWTSKYLIENTDQYGYPVGRRRLEPVGVLVFSVIMITAFFQVSLDGIQKLFGDDHSIVRLTVPAIVIMASTVVIKFLCWLWCRLVKNSSVQALAQDAMTDVVFNTFSIIFPLVGFYTRTWWLDPLGGVLLSLYVMLNWSATSSTHIRNLTGCAATADERNVLLYLTMRFAKTIKQIQGLQAYHSGDKLNVEVDCVLDEGTSLRDSHDLGESLQYVLESVPNVDRAFVHLDYASYNLPSHMQQDS</sequence>
<evidence type="ECO:0000256" key="3">
    <source>
        <dbReference type="ARBA" id="ARBA00022692"/>
    </source>
</evidence>
<dbReference type="PANTHER" id="PTHR43840">
    <property type="entry name" value="MITOCHONDRIAL METAL TRANSPORTER 1-RELATED"/>
    <property type="match status" value="1"/>
</dbReference>
<feature type="transmembrane region" description="Helical" evidence="7">
    <location>
        <begin position="345"/>
        <end position="367"/>
    </location>
</feature>
<feature type="region of interest" description="Disordered" evidence="6">
    <location>
        <begin position="47"/>
        <end position="103"/>
    </location>
</feature>
<feature type="compositionally biased region" description="Basic and acidic residues" evidence="6">
    <location>
        <begin position="290"/>
        <end position="305"/>
    </location>
</feature>
<dbReference type="Gene3D" id="1.20.1510.10">
    <property type="entry name" value="Cation efflux protein transmembrane domain"/>
    <property type="match status" value="1"/>
</dbReference>
<feature type="transmembrane region" description="Helical" evidence="7">
    <location>
        <begin position="453"/>
        <end position="474"/>
    </location>
</feature>
<dbReference type="AlphaFoldDB" id="A0A4U0U7P2"/>
<dbReference type="FunFam" id="1.20.1510.10:FF:000005">
    <property type="entry name" value="Putative Cation diffusion facilitator 1"/>
    <property type="match status" value="1"/>
</dbReference>
<name>A0A4U0U7P2_9PEZI</name>
<accession>A0A4U0U7P2</accession>
<organism evidence="9 10">
    <name type="scientific">Salinomyces thailandicus</name>
    <dbReference type="NCBI Taxonomy" id="706561"/>
    <lineage>
        <taxon>Eukaryota</taxon>
        <taxon>Fungi</taxon>
        <taxon>Dikarya</taxon>
        <taxon>Ascomycota</taxon>
        <taxon>Pezizomycotina</taxon>
        <taxon>Dothideomycetes</taxon>
        <taxon>Dothideomycetidae</taxon>
        <taxon>Mycosphaerellales</taxon>
        <taxon>Teratosphaeriaceae</taxon>
        <taxon>Salinomyces</taxon>
    </lineage>
</organism>
<dbReference type="InterPro" id="IPR027469">
    <property type="entry name" value="Cation_efflux_TMD_sf"/>
</dbReference>
<dbReference type="GO" id="GO:0016020">
    <property type="term" value="C:membrane"/>
    <property type="evidence" value="ECO:0007669"/>
    <property type="project" value="UniProtKB-SubCell"/>
</dbReference>
<dbReference type="GO" id="GO:0098771">
    <property type="term" value="P:inorganic ion homeostasis"/>
    <property type="evidence" value="ECO:0007669"/>
    <property type="project" value="UniProtKB-ARBA"/>
</dbReference>
<dbReference type="GO" id="GO:0008324">
    <property type="term" value="F:monoatomic cation transmembrane transporter activity"/>
    <property type="evidence" value="ECO:0007669"/>
    <property type="project" value="InterPro"/>
</dbReference>
<gene>
    <name evidence="9" type="ORF">B0A50_02107</name>
</gene>
<evidence type="ECO:0000256" key="1">
    <source>
        <dbReference type="ARBA" id="ARBA00004141"/>
    </source>
</evidence>
<dbReference type="InterPro" id="IPR036837">
    <property type="entry name" value="Cation_efflux_CTD_sf"/>
</dbReference>
<dbReference type="GO" id="GO:0030003">
    <property type="term" value="P:intracellular monoatomic cation homeostasis"/>
    <property type="evidence" value="ECO:0007669"/>
    <property type="project" value="UniProtKB-ARBA"/>
</dbReference>
<evidence type="ECO:0000256" key="4">
    <source>
        <dbReference type="ARBA" id="ARBA00022989"/>
    </source>
</evidence>
<feature type="compositionally biased region" description="Basic and acidic residues" evidence="6">
    <location>
        <begin position="77"/>
        <end position="88"/>
    </location>
</feature>
<keyword evidence="5 7" id="KW-0472">Membrane</keyword>
<dbReference type="InterPro" id="IPR050291">
    <property type="entry name" value="CDF_Transporter"/>
</dbReference>
<dbReference type="InterPro" id="IPR058533">
    <property type="entry name" value="Cation_efflux_TM"/>
</dbReference>
<comment type="caution">
    <text evidence="9">The sequence shown here is derived from an EMBL/GenBank/DDBJ whole genome shotgun (WGS) entry which is preliminary data.</text>
</comment>
<evidence type="ECO:0000256" key="5">
    <source>
        <dbReference type="ARBA" id="ARBA00023136"/>
    </source>
</evidence>
<evidence type="ECO:0000256" key="7">
    <source>
        <dbReference type="SAM" id="Phobius"/>
    </source>
</evidence>